<evidence type="ECO:0000256" key="2">
    <source>
        <dbReference type="ARBA" id="ARBA00022448"/>
    </source>
</evidence>
<feature type="transmembrane region" description="Helical" evidence="8">
    <location>
        <begin position="451"/>
        <end position="473"/>
    </location>
</feature>
<feature type="domain" description="Amino acid permease/ SLC12A" evidence="9">
    <location>
        <begin position="53"/>
        <end position="502"/>
    </location>
</feature>
<comment type="caution">
    <text evidence="10">The sequence shown here is derived from an EMBL/GenBank/DDBJ whole genome shotgun (WGS) entry which is preliminary data.</text>
</comment>
<dbReference type="FunFam" id="1.20.1740.10:FF:000001">
    <property type="entry name" value="Amino acid permease"/>
    <property type="match status" value="1"/>
</dbReference>
<keyword evidence="6 8" id="KW-0472">Membrane</keyword>
<evidence type="ECO:0000259" key="9">
    <source>
        <dbReference type="Pfam" id="PF00324"/>
    </source>
</evidence>
<feature type="transmembrane region" description="Helical" evidence="8">
    <location>
        <begin position="81"/>
        <end position="101"/>
    </location>
</feature>
<dbReference type="AlphaFoldDB" id="A0A0G2ETJ6"/>
<feature type="transmembrane region" description="Helical" evidence="8">
    <location>
        <begin position="196"/>
        <end position="216"/>
    </location>
</feature>
<keyword evidence="2" id="KW-0813">Transport</keyword>
<name>A0A0G2ETJ6_PHACM</name>
<keyword evidence="4" id="KW-0029">Amino-acid transport</keyword>
<dbReference type="GO" id="GO:0016020">
    <property type="term" value="C:membrane"/>
    <property type="evidence" value="ECO:0007669"/>
    <property type="project" value="UniProtKB-SubCell"/>
</dbReference>
<dbReference type="Gene3D" id="1.20.1740.10">
    <property type="entry name" value="Amino acid/polyamine transporter I"/>
    <property type="match status" value="1"/>
</dbReference>
<gene>
    <name evidence="10" type="ORF">UCRPC4_g01783</name>
</gene>
<reference evidence="10 11" key="2">
    <citation type="submission" date="2015-05" db="EMBL/GenBank/DDBJ databases">
        <authorList>
            <person name="Morales-Cruz A."/>
            <person name="Amrine K.C."/>
            <person name="Cantu D."/>
        </authorList>
    </citation>
    <scope>NUCLEOTIDE SEQUENCE [LARGE SCALE GENOMIC DNA]</scope>
    <source>
        <strain evidence="10">UCRPC4</strain>
    </source>
</reference>
<evidence type="ECO:0000313" key="10">
    <source>
        <dbReference type="EMBL" id="KKY25519.1"/>
    </source>
</evidence>
<feature type="region of interest" description="Disordered" evidence="7">
    <location>
        <begin position="1"/>
        <end position="29"/>
    </location>
</feature>
<feature type="transmembrane region" description="Helical" evidence="8">
    <location>
        <begin position="314"/>
        <end position="336"/>
    </location>
</feature>
<dbReference type="InterPro" id="IPR004841">
    <property type="entry name" value="AA-permease/SLC12A_dom"/>
</dbReference>
<sequence>MDSKLVTQVNSQPDSQGRGTAEEVGAEETAPTIAASNSNMIDDGLQRGLKRRHLQMIAFGGVVGASIWYGTSYAIAYSGPIGALICFFVIGVDVYFVMQSLGEMSTLFPIPGAFIEMSGKFVDPALAFALGWNYWYLWITNLAGDYNSTSLIMGLWTEKVPTYGWILIAWAFYQCTSLLGVVVYGEMEFWLASWKLVCVLGGFLVAILINTGAIGGDYIGFRYWVKPGPFVNGINGFGQTFLLAAVYYCGTEMLALTAGESKNPKKDLPKAIRQTFWRILVIFMGLVFFASIIVPSDSPDLLSAETKSGKSPWTIALVAAGWHGAGNLLNVVMLTAQLSSINSCIYVCSRSLVSLASSGRAPTFFARTSGNGTPVNAIVFSNFLGLLALLNYTAGPGKVFTYLVDIGGAATYIAWAFIGVTHLRMRKAWAIQGYKVEDLPYRALWHPYGTYFVIFLNTFLVFVSGYGVFVGGFQPVNFVFNYIVIVIFVVLYVFWKLYKKTK</sequence>
<evidence type="ECO:0000256" key="4">
    <source>
        <dbReference type="ARBA" id="ARBA00022970"/>
    </source>
</evidence>
<dbReference type="OrthoDB" id="3900342at2759"/>
<feature type="transmembrane region" description="Helical" evidence="8">
    <location>
        <begin position="479"/>
        <end position="498"/>
    </location>
</feature>
<dbReference type="PANTHER" id="PTHR43341">
    <property type="entry name" value="AMINO ACID PERMEASE"/>
    <property type="match status" value="1"/>
</dbReference>
<evidence type="ECO:0000256" key="1">
    <source>
        <dbReference type="ARBA" id="ARBA00004141"/>
    </source>
</evidence>
<organism evidence="10 11">
    <name type="scientific">Phaeomoniella chlamydospora</name>
    <name type="common">Phaeoacremonium chlamydosporum</name>
    <dbReference type="NCBI Taxonomy" id="158046"/>
    <lineage>
        <taxon>Eukaryota</taxon>
        <taxon>Fungi</taxon>
        <taxon>Dikarya</taxon>
        <taxon>Ascomycota</taxon>
        <taxon>Pezizomycotina</taxon>
        <taxon>Eurotiomycetes</taxon>
        <taxon>Chaetothyriomycetidae</taxon>
        <taxon>Phaeomoniellales</taxon>
        <taxon>Phaeomoniellaceae</taxon>
        <taxon>Phaeomoniella</taxon>
    </lineage>
</organism>
<keyword evidence="5 8" id="KW-1133">Transmembrane helix</keyword>
<dbReference type="GO" id="GO:0015171">
    <property type="term" value="F:amino acid transmembrane transporter activity"/>
    <property type="evidence" value="ECO:0007669"/>
    <property type="project" value="TreeGrafter"/>
</dbReference>
<evidence type="ECO:0000256" key="8">
    <source>
        <dbReference type="SAM" id="Phobius"/>
    </source>
</evidence>
<feature type="compositionally biased region" description="Low complexity" evidence="7">
    <location>
        <begin position="17"/>
        <end position="29"/>
    </location>
</feature>
<evidence type="ECO:0000256" key="7">
    <source>
        <dbReference type="SAM" id="MobiDB-lite"/>
    </source>
</evidence>
<dbReference type="InterPro" id="IPR004840">
    <property type="entry name" value="Amino_acid_permease_CS"/>
</dbReference>
<keyword evidence="3 8" id="KW-0812">Transmembrane</keyword>
<protein>
    <submittedName>
        <fullName evidence="10">Putative amino acid permease</fullName>
    </submittedName>
</protein>
<comment type="subcellular location">
    <subcellularLocation>
        <location evidence="1">Membrane</location>
        <topology evidence="1">Multi-pass membrane protein</topology>
    </subcellularLocation>
</comment>
<evidence type="ECO:0000256" key="6">
    <source>
        <dbReference type="ARBA" id="ARBA00023136"/>
    </source>
</evidence>
<dbReference type="Proteomes" id="UP000053317">
    <property type="component" value="Unassembled WGS sequence"/>
</dbReference>
<dbReference type="PROSITE" id="PS00218">
    <property type="entry name" value="AMINO_ACID_PERMEASE_1"/>
    <property type="match status" value="1"/>
</dbReference>
<accession>A0A0G2ETJ6</accession>
<feature type="transmembrane region" description="Helical" evidence="8">
    <location>
        <begin position="375"/>
        <end position="393"/>
    </location>
</feature>
<dbReference type="InterPro" id="IPR050524">
    <property type="entry name" value="APC_YAT"/>
</dbReference>
<dbReference type="Pfam" id="PF00324">
    <property type="entry name" value="AA_permease"/>
    <property type="match status" value="1"/>
</dbReference>
<evidence type="ECO:0000256" key="3">
    <source>
        <dbReference type="ARBA" id="ARBA00022692"/>
    </source>
</evidence>
<dbReference type="PIRSF" id="PIRSF006060">
    <property type="entry name" value="AA_transporter"/>
    <property type="match status" value="1"/>
</dbReference>
<feature type="transmembrane region" description="Helical" evidence="8">
    <location>
        <begin position="56"/>
        <end position="75"/>
    </location>
</feature>
<feature type="transmembrane region" description="Helical" evidence="8">
    <location>
        <begin position="276"/>
        <end position="294"/>
    </location>
</feature>
<dbReference type="PANTHER" id="PTHR43341:SF26">
    <property type="entry name" value="GENERAL AMINO ACID PERMEASE AGP3"/>
    <property type="match status" value="1"/>
</dbReference>
<feature type="transmembrane region" description="Helical" evidence="8">
    <location>
        <begin position="236"/>
        <end position="256"/>
    </location>
</feature>
<feature type="transmembrane region" description="Helical" evidence="8">
    <location>
        <begin position="399"/>
        <end position="418"/>
    </location>
</feature>
<reference evidence="10 11" key="1">
    <citation type="submission" date="2015-05" db="EMBL/GenBank/DDBJ databases">
        <title>Distinctive expansion of gene families associated with plant cell wall degradation and secondary metabolism in the genomes of grapevine trunk pathogens.</title>
        <authorList>
            <person name="Lawrence D.P."/>
            <person name="Travadon R."/>
            <person name="Rolshausen P.E."/>
            <person name="Baumgartner K."/>
        </authorList>
    </citation>
    <scope>NUCLEOTIDE SEQUENCE [LARGE SCALE GENOMIC DNA]</scope>
    <source>
        <strain evidence="10">UCRPC4</strain>
    </source>
</reference>
<proteinExistence type="predicted"/>
<evidence type="ECO:0000313" key="11">
    <source>
        <dbReference type="Proteomes" id="UP000053317"/>
    </source>
</evidence>
<feature type="transmembrane region" description="Helical" evidence="8">
    <location>
        <begin position="121"/>
        <end position="143"/>
    </location>
</feature>
<dbReference type="EMBL" id="LCWF01000041">
    <property type="protein sequence ID" value="KKY25519.1"/>
    <property type="molecule type" value="Genomic_DNA"/>
</dbReference>
<keyword evidence="11" id="KW-1185">Reference proteome</keyword>
<feature type="compositionally biased region" description="Polar residues" evidence="7">
    <location>
        <begin position="1"/>
        <end position="15"/>
    </location>
</feature>
<feature type="transmembrane region" description="Helical" evidence="8">
    <location>
        <begin position="163"/>
        <end position="184"/>
    </location>
</feature>
<evidence type="ECO:0000256" key="5">
    <source>
        <dbReference type="ARBA" id="ARBA00022989"/>
    </source>
</evidence>